<accession>A0A1V4IR03</accession>
<feature type="coiled-coil region" evidence="1">
    <location>
        <begin position="328"/>
        <end position="401"/>
    </location>
</feature>
<comment type="caution">
    <text evidence="2">The sequence shown here is derived from an EMBL/GenBank/DDBJ whole genome shotgun (WGS) entry which is preliminary data.</text>
</comment>
<dbReference type="OrthoDB" id="1625520at2"/>
<evidence type="ECO:0000313" key="2">
    <source>
        <dbReference type="EMBL" id="OPJ61907.1"/>
    </source>
</evidence>
<evidence type="ECO:0000313" key="3">
    <source>
        <dbReference type="Proteomes" id="UP000190080"/>
    </source>
</evidence>
<dbReference type="STRING" id="1450648.CLORY_19990"/>
<keyword evidence="3" id="KW-1185">Reference proteome</keyword>
<proteinExistence type="predicted"/>
<reference evidence="2 3" key="1">
    <citation type="submission" date="2017-03" db="EMBL/GenBank/DDBJ databases">
        <title>Genome sequence of Clostridium oryzae DSM 28571.</title>
        <authorList>
            <person name="Poehlein A."/>
            <person name="Daniel R."/>
        </authorList>
    </citation>
    <scope>NUCLEOTIDE SEQUENCE [LARGE SCALE GENOMIC DNA]</scope>
    <source>
        <strain evidence="2 3">DSM 28571</strain>
    </source>
</reference>
<keyword evidence="1" id="KW-0175">Coiled coil</keyword>
<dbReference type="RefSeq" id="WP_079423838.1">
    <property type="nucleotide sequence ID" value="NZ_MZGV01000018.1"/>
</dbReference>
<dbReference type="Proteomes" id="UP000190080">
    <property type="component" value="Unassembled WGS sequence"/>
</dbReference>
<evidence type="ECO:0000256" key="1">
    <source>
        <dbReference type="SAM" id="Coils"/>
    </source>
</evidence>
<gene>
    <name evidence="2" type="ORF">CLORY_19990</name>
</gene>
<dbReference type="EMBL" id="MZGV01000018">
    <property type="protein sequence ID" value="OPJ61907.1"/>
    <property type="molecule type" value="Genomic_DNA"/>
</dbReference>
<dbReference type="AlphaFoldDB" id="A0A1V4IR03"/>
<evidence type="ECO:0008006" key="4">
    <source>
        <dbReference type="Google" id="ProtNLM"/>
    </source>
</evidence>
<sequence>MEREIDDCDETTHINIRNFSSNICEKLNISSEALEDYIFAMISMGMVRNTLVYDQLNRLYNENKLKYYNIVMESSAAKHVLMKQSTLAEEVNGRKILAIVLAAEKDMELRSKLIKIMRKNYTIVYNSAKKLNNDELKNRYLKMDQVTRSIEGKFDAAIYFYFAIYCFPTSVDQMHILAIIKDVVEFNSANPITVDFDKELNRYKDKINDIKSALRKKYGKIFSSMDAVCSDNKLVAEAAERFENLMISNKLDPKYIFRKIQFIDIDKIILSFIKSGHNVEDYADIMKNLVAGIYMQSLTNEYLNCRKMYFNDCQETIHFKLLDTMNRNDILTDENMRLNEKISFLETENKRINDELSEKDNKIIKAYKNEVAKLEARIKELEQAIENERQYRIELNELREYAFQKNDEYIPKKSQIDIQMYLQKFSIIIIGGPKEWRRKIREKYPYLKTLNGFNENFELRILNNADYIFFYTGFMSHATYNRAINFVRNRQVNFGYIGKTNIELAEQEIAEQLVETYGENF</sequence>
<organism evidence="2 3">
    <name type="scientific">Clostridium oryzae</name>
    <dbReference type="NCBI Taxonomy" id="1450648"/>
    <lineage>
        <taxon>Bacteria</taxon>
        <taxon>Bacillati</taxon>
        <taxon>Bacillota</taxon>
        <taxon>Clostridia</taxon>
        <taxon>Eubacteriales</taxon>
        <taxon>Clostridiaceae</taxon>
        <taxon>Clostridium</taxon>
    </lineage>
</organism>
<name>A0A1V4IR03_9CLOT</name>
<protein>
    <recommendedName>
        <fullName evidence="4">DUF2325 domain-containing protein</fullName>
    </recommendedName>
</protein>